<evidence type="ECO:0000256" key="6">
    <source>
        <dbReference type="ARBA" id="ARBA00022967"/>
    </source>
</evidence>
<dbReference type="InterPro" id="IPR027417">
    <property type="entry name" value="P-loop_NTPase"/>
</dbReference>
<keyword evidence="2" id="KW-1003">Cell membrane</keyword>
<keyword evidence="1" id="KW-0813">Transport</keyword>
<dbReference type="STRING" id="1760988.SAMN02949497_0158"/>
<dbReference type="EMBL" id="FXAM01000003">
    <property type="protein sequence ID" value="SMF97588.1"/>
    <property type="molecule type" value="Genomic_DNA"/>
</dbReference>
<dbReference type="InterPro" id="IPR005116">
    <property type="entry name" value="Transp-assoc_OB_typ1"/>
</dbReference>
<name>A0A1Y6D3S1_9GAMM</name>
<dbReference type="PANTHER" id="PTHR43514:SF4">
    <property type="entry name" value="ABC TRANSPORTER I FAMILY MEMBER 10"/>
    <property type="match status" value="1"/>
</dbReference>
<feature type="region of interest" description="Disordered" evidence="9">
    <location>
        <begin position="365"/>
        <end position="390"/>
    </location>
</feature>
<dbReference type="Proteomes" id="UP000192923">
    <property type="component" value="Unassembled WGS sequence"/>
</dbReference>
<evidence type="ECO:0000256" key="1">
    <source>
        <dbReference type="ARBA" id="ARBA00022448"/>
    </source>
</evidence>
<dbReference type="SUPFAM" id="SSF52540">
    <property type="entry name" value="P-loop containing nucleoside triphosphate hydrolases"/>
    <property type="match status" value="1"/>
</dbReference>
<dbReference type="OrthoDB" id="9802264at2"/>
<evidence type="ECO:0000256" key="3">
    <source>
        <dbReference type="ARBA" id="ARBA00022505"/>
    </source>
</evidence>
<dbReference type="InterPro" id="IPR050334">
    <property type="entry name" value="Molybdenum_import_ModC"/>
</dbReference>
<dbReference type="RefSeq" id="WP_085216614.1">
    <property type="nucleotide sequence ID" value="NZ_FXAM01000003.1"/>
</dbReference>
<dbReference type="PROSITE" id="PS00211">
    <property type="entry name" value="ABC_TRANSPORTER_1"/>
    <property type="match status" value="1"/>
</dbReference>
<evidence type="ECO:0000259" key="10">
    <source>
        <dbReference type="PROSITE" id="PS50893"/>
    </source>
</evidence>
<accession>A0A1Y6D3S1</accession>
<dbReference type="InterPro" id="IPR003439">
    <property type="entry name" value="ABC_transporter-like_ATP-bd"/>
</dbReference>
<dbReference type="Gene3D" id="3.40.50.300">
    <property type="entry name" value="P-loop containing nucleotide triphosphate hydrolases"/>
    <property type="match status" value="1"/>
</dbReference>
<keyword evidence="4" id="KW-0547">Nucleotide-binding</keyword>
<evidence type="ECO:0000256" key="4">
    <source>
        <dbReference type="ARBA" id="ARBA00022741"/>
    </source>
</evidence>
<dbReference type="PROSITE" id="PS51866">
    <property type="entry name" value="MOP"/>
    <property type="match status" value="1"/>
</dbReference>
<dbReference type="AlphaFoldDB" id="A0A1Y6D3S1"/>
<feature type="domain" description="Mop" evidence="11">
    <location>
        <begin position="293"/>
        <end position="357"/>
    </location>
</feature>
<dbReference type="PANTHER" id="PTHR43514">
    <property type="entry name" value="ABC TRANSPORTER I FAMILY MEMBER 10"/>
    <property type="match status" value="1"/>
</dbReference>
<dbReference type="GO" id="GO:0016887">
    <property type="term" value="F:ATP hydrolysis activity"/>
    <property type="evidence" value="ECO:0007669"/>
    <property type="project" value="InterPro"/>
</dbReference>
<evidence type="ECO:0000313" key="13">
    <source>
        <dbReference type="Proteomes" id="UP000192923"/>
    </source>
</evidence>
<sequence length="390" mass="41974">MLEMNVTMRRGKFTLATELSMREDSTGVFGVSGAGKSTVLGLIAGTLQPQKGRIVLDGKILFDSRKGILVPREQRPVGAVLQNDRAEAGEKVRNGLHALYDRVPVPRRILRLGQLIELMDLGRLLDRHTDELSVGEAQRLALARALLKSPRLLVLDEPFAPLGQGFRAQLQPLLRRVQVELGIPTLYASHSLGEILGLTDRLIVLDNGKVLGSGTLRQLFRDAGSTQALGLGQAENVLPVTVAGHQAEDGCTLATSFGIELTLPLRPDLEPGRQVHVMVRSGDIALSRHYLAGISIQNQLKGRICALIPNGGNVLVQVDCGTTLLAAITARACRELDLREGEVVYCLAKTQSFAYLCGAAEPSRPGWAKSDPAGEAAWVNGPVPSDPARH</sequence>
<evidence type="ECO:0000256" key="8">
    <source>
        <dbReference type="PROSITE-ProRule" id="PRU01213"/>
    </source>
</evidence>
<dbReference type="InterPro" id="IPR017871">
    <property type="entry name" value="ABC_transporter-like_CS"/>
</dbReference>
<dbReference type="Pfam" id="PF03459">
    <property type="entry name" value="TOBE"/>
    <property type="match status" value="1"/>
</dbReference>
<dbReference type="GO" id="GO:0015689">
    <property type="term" value="P:molybdate ion transport"/>
    <property type="evidence" value="ECO:0007669"/>
    <property type="project" value="InterPro"/>
</dbReference>
<dbReference type="InterPro" id="IPR003593">
    <property type="entry name" value="AAA+_ATPase"/>
</dbReference>
<dbReference type="SUPFAM" id="SSF50331">
    <property type="entry name" value="MOP-like"/>
    <property type="match status" value="1"/>
</dbReference>
<keyword evidence="13" id="KW-1185">Reference proteome</keyword>
<evidence type="ECO:0000259" key="11">
    <source>
        <dbReference type="PROSITE" id="PS51866"/>
    </source>
</evidence>
<dbReference type="InterPro" id="IPR008995">
    <property type="entry name" value="Mo/tungstate-bd_C_term_dom"/>
</dbReference>
<keyword evidence="5 12" id="KW-0067">ATP-binding</keyword>
<reference evidence="12 13" key="1">
    <citation type="submission" date="2016-12" db="EMBL/GenBank/DDBJ databases">
        <authorList>
            <person name="Song W.-J."/>
            <person name="Kurnit D.M."/>
        </authorList>
    </citation>
    <scope>NUCLEOTIDE SEQUENCE [LARGE SCALE GENOMIC DNA]</scope>
    <source>
        <strain evidence="12 13">175</strain>
    </source>
</reference>
<feature type="domain" description="ABC transporter" evidence="10">
    <location>
        <begin position="1"/>
        <end position="232"/>
    </location>
</feature>
<dbReference type="PROSITE" id="PS50893">
    <property type="entry name" value="ABC_TRANSPORTER_2"/>
    <property type="match status" value="1"/>
</dbReference>
<keyword evidence="6" id="KW-1278">Translocase</keyword>
<dbReference type="InterPro" id="IPR004606">
    <property type="entry name" value="Mop_domain"/>
</dbReference>
<keyword evidence="7" id="KW-0472">Membrane</keyword>
<dbReference type="Pfam" id="PF00005">
    <property type="entry name" value="ABC_tran"/>
    <property type="match status" value="1"/>
</dbReference>
<protein>
    <submittedName>
        <fullName evidence="12">Molybdate transport system ATP-binding protein</fullName>
    </submittedName>
</protein>
<proteinExistence type="predicted"/>
<dbReference type="Gene3D" id="2.40.50.100">
    <property type="match status" value="1"/>
</dbReference>
<evidence type="ECO:0000256" key="2">
    <source>
        <dbReference type="ARBA" id="ARBA00022475"/>
    </source>
</evidence>
<dbReference type="SMART" id="SM00382">
    <property type="entry name" value="AAA"/>
    <property type="match status" value="1"/>
</dbReference>
<evidence type="ECO:0000313" key="12">
    <source>
        <dbReference type="EMBL" id="SMF97588.1"/>
    </source>
</evidence>
<dbReference type="GO" id="GO:0005524">
    <property type="term" value="F:ATP binding"/>
    <property type="evidence" value="ECO:0007669"/>
    <property type="project" value="UniProtKB-KW"/>
</dbReference>
<keyword evidence="3 8" id="KW-0500">Molybdenum</keyword>
<evidence type="ECO:0000256" key="9">
    <source>
        <dbReference type="SAM" id="MobiDB-lite"/>
    </source>
</evidence>
<evidence type="ECO:0000256" key="7">
    <source>
        <dbReference type="ARBA" id="ARBA00023136"/>
    </source>
</evidence>
<gene>
    <name evidence="12" type="ORF">SAMN02949497_0158</name>
</gene>
<organism evidence="12 13">
    <name type="scientific">Methylomagnum ishizawai</name>
    <dbReference type="NCBI Taxonomy" id="1760988"/>
    <lineage>
        <taxon>Bacteria</taxon>
        <taxon>Pseudomonadati</taxon>
        <taxon>Pseudomonadota</taxon>
        <taxon>Gammaproteobacteria</taxon>
        <taxon>Methylococcales</taxon>
        <taxon>Methylococcaceae</taxon>
        <taxon>Methylomagnum</taxon>
    </lineage>
</organism>
<evidence type="ECO:0000256" key="5">
    <source>
        <dbReference type="ARBA" id="ARBA00022840"/>
    </source>
</evidence>